<gene>
    <name evidence="1" type="ORF">D7Y33_05170</name>
</gene>
<protein>
    <recommendedName>
        <fullName evidence="3">Molecular chaperone DnaJ</fullName>
    </recommendedName>
</protein>
<sequence length="234" mass="25321">MGMNEARELLSSRTGPRALSFDGSIGGPSTEEILAALAYVPAGLGRELLEALWWPESGQRRREQLRQAVVGLVAPEFTRQMHDLADARTEFGIAKASMGWGGGTVTDVQRRELRRAEQALEDARAAAWPNNTMEQLGVLAGAVIEEMAGACECSRCGGKKVLVAPSIAGIVNCDSCGGSGFDPLSGRKRAAAIGADWSAYSRFWRPVYEWMLFNFRAAEARAARQFRKALTQAA</sequence>
<dbReference type="InterPro" id="IPR038500">
    <property type="entry name" value="Antitermination_sf"/>
</dbReference>
<dbReference type="EMBL" id="RAUE01000010">
    <property type="protein sequence ID" value="MBA0310410.1"/>
    <property type="molecule type" value="Genomic_DNA"/>
</dbReference>
<evidence type="ECO:0000313" key="2">
    <source>
        <dbReference type="Proteomes" id="UP000822271"/>
    </source>
</evidence>
<evidence type="ECO:0000313" key="1">
    <source>
        <dbReference type="EMBL" id="MBA0310410.1"/>
    </source>
</evidence>
<dbReference type="Gene3D" id="1.10.274.110">
    <property type="match status" value="1"/>
</dbReference>
<dbReference type="Proteomes" id="UP000822271">
    <property type="component" value="Unassembled WGS sequence"/>
</dbReference>
<reference evidence="1" key="1">
    <citation type="submission" date="2018-09" db="EMBL/GenBank/DDBJ databases">
        <authorList>
            <person name="Groschel M."/>
            <person name="Kohl T."/>
            <person name="Conchillo-Sole O."/>
            <person name="Mamat U."/>
            <person name="Yero D."/>
            <person name="Niemann S."/>
            <person name="Daura X."/>
            <person name="Gibert I."/>
        </authorList>
    </citation>
    <scope>NUCLEOTIDE SEQUENCE</scope>
    <source>
        <strain evidence="1">OG156</strain>
    </source>
</reference>
<reference evidence="1" key="2">
    <citation type="journal article" date="2020" name="Front. Microbiol.">
        <title>Genetic Variants of the DSF Quorum Sensing System in Stenotrophomonas maltophilia Influence Virulence and Resistance Phenotypes Among Genotypically Diverse Clinical Isolates.</title>
        <authorList>
            <person name="Yero D."/>
            <person name="Huedo P."/>
            <person name="Conchillo-Sole O."/>
            <person name="Martinez-Servat S."/>
            <person name="Mamat U."/>
            <person name="Coves X."/>
            <person name="Llanas F."/>
            <person name="Roca I."/>
            <person name="Vila J."/>
            <person name="Schaible U.E."/>
            <person name="Daura X."/>
            <person name="Gibert I."/>
        </authorList>
    </citation>
    <scope>NUCLEOTIDE SEQUENCE</scope>
    <source>
        <strain evidence="1">OG156</strain>
    </source>
</reference>
<dbReference type="AlphaFoldDB" id="A0AAW3S1A4"/>
<accession>A0AAW3S1A4</accession>
<name>A0AAW3S1A4_STEMA</name>
<organism evidence="1 2">
    <name type="scientific">Stenotrophomonas maltophilia</name>
    <name type="common">Pseudomonas maltophilia</name>
    <name type="synonym">Xanthomonas maltophilia</name>
    <dbReference type="NCBI Taxonomy" id="40324"/>
    <lineage>
        <taxon>Bacteria</taxon>
        <taxon>Pseudomonadati</taxon>
        <taxon>Pseudomonadota</taxon>
        <taxon>Gammaproteobacteria</taxon>
        <taxon>Lysobacterales</taxon>
        <taxon>Lysobacteraceae</taxon>
        <taxon>Stenotrophomonas</taxon>
        <taxon>Stenotrophomonas maltophilia group</taxon>
    </lineage>
</organism>
<proteinExistence type="predicted"/>
<evidence type="ECO:0008006" key="3">
    <source>
        <dbReference type="Google" id="ProtNLM"/>
    </source>
</evidence>
<comment type="caution">
    <text evidence="1">The sequence shown here is derived from an EMBL/GenBank/DDBJ whole genome shotgun (WGS) entry which is preliminary data.</text>
</comment>